<accession>A0ABT8DMV8</accession>
<organism evidence="1 2">
    <name type="scientific">Roseateles violae</name>
    <dbReference type="NCBI Taxonomy" id="3058042"/>
    <lineage>
        <taxon>Bacteria</taxon>
        <taxon>Pseudomonadati</taxon>
        <taxon>Pseudomonadota</taxon>
        <taxon>Betaproteobacteria</taxon>
        <taxon>Burkholderiales</taxon>
        <taxon>Sphaerotilaceae</taxon>
        <taxon>Roseateles</taxon>
    </lineage>
</organism>
<protein>
    <recommendedName>
        <fullName evidence="3">Right handed beta helix domain-containing protein</fullName>
    </recommendedName>
</protein>
<dbReference type="InterPro" id="IPR006311">
    <property type="entry name" value="TAT_signal"/>
</dbReference>
<dbReference type="RefSeq" id="WP_290357630.1">
    <property type="nucleotide sequence ID" value="NZ_JAUHHC010000001.1"/>
</dbReference>
<dbReference type="PROSITE" id="PS51318">
    <property type="entry name" value="TAT"/>
    <property type="match status" value="1"/>
</dbReference>
<dbReference type="EMBL" id="JAUHHC010000001">
    <property type="protein sequence ID" value="MDN3919326.1"/>
    <property type="molecule type" value="Genomic_DNA"/>
</dbReference>
<dbReference type="Proteomes" id="UP001228044">
    <property type="component" value="Unassembled WGS sequence"/>
</dbReference>
<evidence type="ECO:0000313" key="2">
    <source>
        <dbReference type="Proteomes" id="UP001228044"/>
    </source>
</evidence>
<evidence type="ECO:0000313" key="1">
    <source>
        <dbReference type="EMBL" id="MDN3919326.1"/>
    </source>
</evidence>
<proteinExistence type="predicted"/>
<reference evidence="1 2" key="1">
    <citation type="submission" date="2023-06" db="EMBL/GenBank/DDBJ databases">
        <title>Pelomonas sp. PFR6 16S ribosomal RNA gene Genome sequencing and assembly.</title>
        <authorList>
            <person name="Woo H."/>
        </authorList>
    </citation>
    <scope>NUCLEOTIDE SEQUENCE [LARGE SCALE GENOMIC DNA]</scope>
    <source>
        <strain evidence="1 2">PFR6</strain>
    </source>
</reference>
<dbReference type="InterPro" id="IPR011050">
    <property type="entry name" value="Pectin_lyase_fold/virulence"/>
</dbReference>
<comment type="caution">
    <text evidence="1">The sequence shown here is derived from an EMBL/GenBank/DDBJ whole genome shotgun (WGS) entry which is preliminary data.</text>
</comment>
<sequence length="397" mass="43121">MDENRYGDPAPHGCTRRQGLQWGAALAAGLALPTAAAAEAPATLRVGRTLPIKTLAGAARQARDGMVIEVETGDYVSDVAVWTQSDLTLRAVGRVRMVANGPLAQGKAIFVCSGERMRIEGFEFVGAKTRDRNGAGVRLESGSLRLVDCVFRDNETGLLTSNDKNARLEIENCDFGAIVRREGQTHNLYVGEIAQLKVSGSYFHHGQLGHLLKSRAAVNHIFYNRLSDEIGGEASYELEFPNGGQALVVGNLIQQSSTTQNPQLISFGSEGYTWPRQELQLINNTLVDRLPSGGIYLRVAPGPAQVRVLNNVLAGNPYFASNGYWEQRNNFIVDWDAFVLAARDDYSLRPDSPLRGKAIDPGRSGELALLPSRQYKHPCGTLALSGPARHPGAFQQP</sequence>
<dbReference type="Gene3D" id="2.160.20.10">
    <property type="entry name" value="Single-stranded right-handed beta-helix, Pectin lyase-like"/>
    <property type="match status" value="1"/>
</dbReference>
<evidence type="ECO:0008006" key="3">
    <source>
        <dbReference type="Google" id="ProtNLM"/>
    </source>
</evidence>
<gene>
    <name evidence="1" type="ORF">QWJ38_03425</name>
</gene>
<dbReference type="InterPro" id="IPR012334">
    <property type="entry name" value="Pectin_lyas_fold"/>
</dbReference>
<name>A0ABT8DMV8_9BURK</name>
<keyword evidence="2" id="KW-1185">Reference proteome</keyword>
<dbReference type="SUPFAM" id="SSF51126">
    <property type="entry name" value="Pectin lyase-like"/>
    <property type="match status" value="1"/>
</dbReference>